<reference evidence="19" key="1">
    <citation type="journal article" date="2020" name="Appl. Environ. Microbiol.">
        <title>Medium-Chain Fatty Acid Synthesis by 'Candidatus Weimeria bifida' gen. nov., sp. nov., and 'Candidatus Pseudoramibacter fermentans' sp. nov.</title>
        <authorList>
            <person name="Scarborough M.J."/>
            <person name="Myers K.S."/>
            <person name="Donohue T.J."/>
            <person name="Noguera D.R."/>
        </authorList>
    </citation>
    <scope>NUCLEOTIDE SEQUENCE</scope>
    <source>
        <strain evidence="19">EUB1.1</strain>
    </source>
</reference>
<feature type="transmembrane region" description="Helical" evidence="18">
    <location>
        <begin position="347"/>
        <end position="369"/>
    </location>
</feature>
<feature type="transmembrane region" description="Helical" evidence="18">
    <location>
        <begin position="24"/>
        <end position="46"/>
    </location>
</feature>
<organism evidence="19 20">
    <name type="scientific">Candidatus Pseudoramibacter fermentans</name>
    <dbReference type="NCBI Taxonomy" id="2594427"/>
    <lineage>
        <taxon>Bacteria</taxon>
        <taxon>Bacillati</taxon>
        <taxon>Bacillota</taxon>
        <taxon>Clostridia</taxon>
        <taxon>Eubacteriales</taxon>
        <taxon>Eubacteriaceae</taxon>
        <taxon>Pseudoramibacter</taxon>
    </lineage>
</organism>
<evidence type="ECO:0000256" key="12">
    <source>
        <dbReference type="ARBA" id="ARBA00041185"/>
    </source>
</evidence>
<feature type="transmembrane region" description="Helical" evidence="18">
    <location>
        <begin position="285"/>
        <end position="304"/>
    </location>
</feature>
<evidence type="ECO:0000256" key="17">
    <source>
        <dbReference type="SAM" id="MobiDB-lite"/>
    </source>
</evidence>
<evidence type="ECO:0000256" key="10">
    <source>
        <dbReference type="ARBA" id="ARBA00033270"/>
    </source>
</evidence>
<keyword evidence="6" id="KW-0573">Peptidoglycan synthesis</keyword>
<dbReference type="GO" id="GO:0015648">
    <property type="term" value="F:lipid-linked peptidoglycan transporter activity"/>
    <property type="evidence" value="ECO:0007669"/>
    <property type="project" value="TreeGrafter"/>
</dbReference>
<evidence type="ECO:0000256" key="6">
    <source>
        <dbReference type="ARBA" id="ARBA00022984"/>
    </source>
</evidence>
<evidence type="ECO:0000256" key="18">
    <source>
        <dbReference type="SAM" id="Phobius"/>
    </source>
</evidence>
<name>A0A6L5GQU2_9FIRM</name>
<keyword evidence="2" id="KW-0328">Glycosyltransferase</keyword>
<feature type="transmembrane region" description="Helical" evidence="18">
    <location>
        <begin position="89"/>
        <end position="110"/>
    </location>
</feature>
<feature type="transmembrane region" description="Helical" evidence="18">
    <location>
        <begin position="202"/>
        <end position="220"/>
    </location>
</feature>
<comment type="function">
    <text evidence="16">Peptidoglycan polymerase that is essential for cell division.</text>
</comment>
<evidence type="ECO:0000256" key="5">
    <source>
        <dbReference type="ARBA" id="ARBA00022960"/>
    </source>
</evidence>
<evidence type="ECO:0000256" key="3">
    <source>
        <dbReference type="ARBA" id="ARBA00022679"/>
    </source>
</evidence>
<dbReference type="GO" id="GO:0051301">
    <property type="term" value="P:cell division"/>
    <property type="evidence" value="ECO:0007669"/>
    <property type="project" value="UniProtKB-KW"/>
</dbReference>
<evidence type="ECO:0000256" key="1">
    <source>
        <dbReference type="ARBA" id="ARBA00004141"/>
    </source>
</evidence>
<dbReference type="InterPro" id="IPR001182">
    <property type="entry name" value="FtsW/RodA"/>
</dbReference>
<dbReference type="Pfam" id="PF01098">
    <property type="entry name" value="FTSW_RODA_SPOVE"/>
    <property type="match status" value="1"/>
</dbReference>
<dbReference type="GO" id="GO:0005886">
    <property type="term" value="C:plasma membrane"/>
    <property type="evidence" value="ECO:0007669"/>
    <property type="project" value="TreeGrafter"/>
</dbReference>
<dbReference type="GO" id="GO:0008955">
    <property type="term" value="F:peptidoglycan glycosyltransferase activity"/>
    <property type="evidence" value="ECO:0007669"/>
    <property type="project" value="UniProtKB-EC"/>
</dbReference>
<dbReference type="AlphaFoldDB" id="A0A6L5GQU2"/>
<evidence type="ECO:0000256" key="15">
    <source>
        <dbReference type="ARBA" id="ARBA00049902"/>
    </source>
</evidence>
<feature type="transmembrane region" description="Helical" evidence="18">
    <location>
        <begin position="180"/>
        <end position="196"/>
    </location>
</feature>
<accession>A0A6L5GQU2</accession>
<protein>
    <recommendedName>
        <fullName evidence="12">Probable peptidoglycan glycosyltransferase FtsW</fullName>
        <ecNumber evidence="14">2.4.99.28</ecNumber>
    </recommendedName>
    <alternativeName>
        <fullName evidence="13">Cell division protein FtsW</fullName>
    </alternativeName>
    <alternativeName>
        <fullName evidence="10">Cell wall polymerase</fullName>
    </alternativeName>
    <alternativeName>
        <fullName evidence="9">Peptidoglycan polymerase</fullName>
    </alternativeName>
</protein>
<comment type="caution">
    <text evidence="19">The sequence shown here is derived from an EMBL/GenBank/DDBJ whole genome shotgun (WGS) entry which is preliminary data.</text>
</comment>
<comment type="catalytic activity">
    <reaction evidence="15">
        <text>[GlcNAc-(1-&gt;4)-Mur2Ac(oyl-L-Ala-gamma-D-Glu-L-Lys-D-Ala-D-Ala)](n)-di-trans,octa-cis-undecaprenyl diphosphate + beta-D-GlcNAc-(1-&gt;4)-Mur2Ac(oyl-L-Ala-gamma-D-Glu-L-Lys-D-Ala-D-Ala)-di-trans,octa-cis-undecaprenyl diphosphate = [GlcNAc-(1-&gt;4)-Mur2Ac(oyl-L-Ala-gamma-D-Glu-L-Lys-D-Ala-D-Ala)](n+1)-di-trans,octa-cis-undecaprenyl diphosphate + di-trans,octa-cis-undecaprenyl diphosphate + H(+)</text>
        <dbReference type="Rhea" id="RHEA:23708"/>
        <dbReference type="Rhea" id="RHEA-COMP:9602"/>
        <dbReference type="Rhea" id="RHEA-COMP:9603"/>
        <dbReference type="ChEBI" id="CHEBI:15378"/>
        <dbReference type="ChEBI" id="CHEBI:58405"/>
        <dbReference type="ChEBI" id="CHEBI:60033"/>
        <dbReference type="ChEBI" id="CHEBI:78435"/>
        <dbReference type="EC" id="2.4.99.28"/>
    </reaction>
</comment>
<dbReference type="EC" id="2.4.99.28" evidence="14"/>
<keyword evidence="20" id="KW-1185">Reference proteome</keyword>
<dbReference type="PANTHER" id="PTHR30474">
    <property type="entry name" value="CELL CYCLE PROTEIN"/>
    <property type="match status" value="1"/>
</dbReference>
<keyword evidence="8 18" id="KW-0472">Membrane</keyword>
<evidence type="ECO:0000256" key="11">
    <source>
        <dbReference type="ARBA" id="ARBA00038053"/>
    </source>
</evidence>
<dbReference type="GO" id="GO:0008360">
    <property type="term" value="P:regulation of cell shape"/>
    <property type="evidence" value="ECO:0007669"/>
    <property type="project" value="UniProtKB-KW"/>
</dbReference>
<evidence type="ECO:0000256" key="13">
    <source>
        <dbReference type="ARBA" id="ARBA00041418"/>
    </source>
</evidence>
<feature type="region of interest" description="Disordered" evidence="17">
    <location>
        <begin position="377"/>
        <end position="399"/>
    </location>
</feature>
<feature type="transmembrane region" description="Helical" evidence="18">
    <location>
        <begin position="158"/>
        <end position="175"/>
    </location>
</feature>
<keyword evidence="19" id="KW-0132">Cell division</keyword>
<evidence type="ECO:0000256" key="16">
    <source>
        <dbReference type="ARBA" id="ARBA00049966"/>
    </source>
</evidence>
<dbReference type="PANTHER" id="PTHR30474:SF2">
    <property type="entry name" value="PEPTIDOGLYCAN GLYCOSYLTRANSFERASE FTSW-RELATED"/>
    <property type="match status" value="1"/>
</dbReference>
<gene>
    <name evidence="19" type="ORF">FRC53_04200</name>
</gene>
<comment type="subcellular location">
    <subcellularLocation>
        <location evidence="1">Membrane</location>
        <topology evidence="1">Multi-pass membrane protein</topology>
    </subcellularLocation>
</comment>
<evidence type="ECO:0000313" key="20">
    <source>
        <dbReference type="Proteomes" id="UP000473648"/>
    </source>
</evidence>
<evidence type="ECO:0000256" key="2">
    <source>
        <dbReference type="ARBA" id="ARBA00022676"/>
    </source>
</evidence>
<sequence length="399" mass="43674">MADRQQQGGRRQSGRRYWSKPDRAFTLALLVLTGFGLLMVFSASMYTSSVSSATGSGYAQFIKQAVYVIGGLFVLWFASRIDYRKFNNVHVALVALVITAALLGFVLVAGSEVNGAKRWLAIGSITFQPSEFAKLTGIIYASSIVCQKKEVYSNFWKFTLYCILPMVVLCGLAAIEPSLSAAMAIGFGMLCVYFFSGIKFRYFIPYILLIVAAVGLALILQPFRLDRIRVFMGKGGADYQIRQSILAIGSGGIFGKGLGNGRQKMLFLPELQNDFIFANIGEECGLVGCVLLLILYGFIIYRGIRIAKASKTKFGYVYGCSIMALLGFQVIVNVAVATNIMPVTGMALPFISAGGTSMIILFFMMSLIVNMSRKPGRKVTAGAPKTKRRKRQKTEEKTA</sequence>
<dbReference type="GO" id="GO:0032153">
    <property type="term" value="C:cell division site"/>
    <property type="evidence" value="ECO:0007669"/>
    <property type="project" value="TreeGrafter"/>
</dbReference>
<evidence type="ECO:0000256" key="7">
    <source>
        <dbReference type="ARBA" id="ARBA00022989"/>
    </source>
</evidence>
<dbReference type="EMBL" id="VOGB01000004">
    <property type="protein sequence ID" value="MQM72621.1"/>
    <property type="molecule type" value="Genomic_DNA"/>
</dbReference>
<keyword evidence="5" id="KW-0133">Cell shape</keyword>
<keyword evidence="7 18" id="KW-1133">Transmembrane helix</keyword>
<keyword evidence="4 18" id="KW-0812">Transmembrane</keyword>
<dbReference type="GO" id="GO:0009252">
    <property type="term" value="P:peptidoglycan biosynthetic process"/>
    <property type="evidence" value="ECO:0007669"/>
    <property type="project" value="UniProtKB-KW"/>
</dbReference>
<comment type="similarity">
    <text evidence="11">Belongs to the SEDS family. FtsW subfamily.</text>
</comment>
<evidence type="ECO:0000256" key="9">
    <source>
        <dbReference type="ARBA" id="ARBA00032370"/>
    </source>
</evidence>
<evidence type="ECO:0000256" key="14">
    <source>
        <dbReference type="ARBA" id="ARBA00044770"/>
    </source>
</evidence>
<dbReference type="Proteomes" id="UP000473648">
    <property type="component" value="Unassembled WGS sequence"/>
</dbReference>
<evidence type="ECO:0000256" key="4">
    <source>
        <dbReference type="ARBA" id="ARBA00022692"/>
    </source>
</evidence>
<feature type="transmembrane region" description="Helical" evidence="18">
    <location>
        <begin position="58"/>
        <end position="77"/>
    </location>
</feature>
<keyword evidence="19" id="KW-0131">Cell cycle</keyword>
<evidence type="ECO:0000313" key="19">
    <source>
        <dbReference type="EMBL" id="MQM72621.1"/>
    </source>
</evidence>
<keyword evidence="3" id="KW-0808">Transferase</keyword>
<proteinExistence type="inferred from homology"/>
<feature type="transmembrane region" description="Helical" evidence="18">
    <location>
        <begin position="316"/>
        <end position="341"/>
    </location>
</feature>
<evidence type="ECO:0000256" key="8">
    <source>
        <dbReference type="ARBA" id="ARBA00023136"/>
    </source>
</evidence>